<organism evidence="2">
    <name type="scientific">Ixodes ricinus</name>
    <name type="common">Common tick</name>
    <name type="synonym">Acarus ricinus</name>
    <dbReference type="NCBI Taxonomy" id="34613"/>
    <lineage>
        <taxon>Eukaryota</taxon>
        <taxon>Metazoa</taxon>
        <taxon>Ecdysozoa</taxon>
        <taxon>Arthropoda</taxon>
        <taxon>Chelicerata</taxon>
        <taxon>Arachnida</taxon>
        <taxon>Acari</taxon>
        <taxon>Parasitiformes</taxon>
        <taxon>Ixodida</taxon>
        <taxon>Ixodoidea</taxon>
        <taxon>Ixodidae</taxon>
        <taxon>Ixodinae</taxon>
        <taxon>Ixodes</taxon>
    </lineage>
</organism>
<evidence type="ECO:0000256" key="1">
    <source>
        <dbReference type="SAM" id="MobiDB-lite"/>
    </source>
</evidence>
<accession>A0A6B0UB82</accession>
<dbReference type="EMBL" id="GIFC01004191">
    <property type="protein sequence ID" value="MXU86274.1"/>
    <property type="molecule type" value="Transcribed_RNA"/>
</dbReference>
<protein>
    <submittedName>
        <fullName evidence="2">Putative secreted protein</fullName>
    </submittedName>
</protein>
<evidence type="ECO:0000313" key="2">
    <source>
        <dbReference type="EMBL" id="MXU86274.1"/>
    </source>
</evidence>
<sequence>MLWARPLALLYPTTRTMSVMVCLGKIHKKKEMCRVHVPFGKRLRGSSKVNTERNIVELCEQAIKLEETEESKTIGSPEPRLSSYSNVISR</sequence>
<feature type="region of interest" description="Disordered" evidence="1">
    <location>
        <begin position="69"/>
        <end position="90"/>
    </location>
</feature>
<reference evidence="2" key="1">
    <citation type="submission" date="2019-12" db="EMBL/GenBank/DDBJ databases">
        <title>An insight into the sialome of adult female Ixodes ricinus ticks feeding for 6 days.</title>
        <authorList>
            <person name="Perner J."/>
            <person name="Ribeiro J.M.C."/>
        </authorList>
    </citation>
    <scope>NUCLEOTIDE SEQUENCE</scope>
    <source>
        <strain evidence="2">Semi-engorged</strain>
        <tissue evidence="2">Salivary glands</tissue>
    </source>
</reference>
<proteinExistence type="predicted"/>
<name>A0A6B0UB82_IXORI</name>
<dbReference type="AlphaFoldDB" id="A0A6B0UB82"/>